<organism evidence="1">
    <name type="scientific">Myoviridae sp. ctI7W9</name>
    <dbReference type="NCBI Taxonomy" id="2826636"/>
    <lineage>
        <taxon>Viruses</taxon>
        <taxon>Duplodnaviria</taxon>
        <taxon>Heunggongvirae</taxon>
        <taxon>Uroviricota</taxon>
        <taxon>Caudoviricetes</taxon>
    </lineage>
</organism>
<reference evidence="1" key="1">
    <citation type="journal article" date="2021" name="Proc. Natl. Acad. Sci. U.S.A.">
        <title>A Catalog of Tens of Thousands of Viruses from Human Metagenomes Reveals Hidden Associations with Chronic Diseases.</title>
        <authorList>
            <person name="Tisza M.J."/>
            <person name="Buck C.B."/>
        </authorList>
    </citation>
    <scope>NUCLEOTIDE SEQUENCE</scope>
    <source>
        <strain evidence="1">CtI7W9</strain>
    </source>
</reference>
<proteinExistence type="predicted"/>
<dbReference type="EMBL" id="BK014941">
    <property type="protein sequence ID" value="DAD83731.1"/>
    <property type="molecule type" value="Genomic_DNA"/>
</dbReference>
<protein>
    <submittedName>
        <fullName evidence="1">Uncharacterized protein</fullName>
    </submittedName>
</protein>
<evidence type="ECO:0000313" key="1">
    <source>
        <dbReference type="EMBL" id="DAD83731.1"/>
    </source>
</evidence>
<name>A0A8S5MP75_9CAUD</name>
<sequence>MLPFMARKLSYNINGYHLLHLCVAKKQEC</sequence>
<accession>A0A8S5MP75</accession>